<feature type="transmembrane region" description="Helical" evidence="6">
    <location>
        <begin position="302"/>
        <end position="323"/>
    </location>
</feature>
<keyword evidence="3 6" id="KW-0812">Transmembrane</keyword>
<sequence length="387" mass="41831">MSKNHRLVPVLMYFLIAFGGIVVDIIVPSLPSIQKAFASTEVLTQWAFTAAMIGFGVGQFFAGFIVDALGRKKPMLIGGALLVASLFLTTTVPSIQLVILLRVIQGLSVSLVCVGGRAVIKDIYHGEEYLKAVNWITISFAVGITMSPFVGAYIQDMFGWQMVFEAVGACVFIGTLLLSVTYKETHTNQQPIRYTTIKSNLAEMFSDSRFLRSAIICGVFYSILPAFNTVSPFLVQNQLGYSPVFYGYIALFLAACWLLGNSMNIILFRVSAATKTTVSLSASFIATLISAIYLWLNGLNLYVFVAPVAVIISSLGMLFPLYLGRALAPFNHIAGVANATVFSGSWIATAIISFAASSLPSTSAEPLLIMYLVLIVFVLAIKGNVAK</sequence>
<dbReference type="Proteomes" id="UP000838748">
    <property type="component" value="Unassembled WGS sequence"/>
</dbReference>
<evidence type="ECO:0000259" key="7">
    <source>
        <dbReference type="PROSITE" id="PS50850"/>
    </source>
</evidence>
<keyword evidence="4 6" id="KW-1133">Transmembrane helix</keyword>
<evidence type="ECO:0000313" key="8">
    <source>
        <dbReference type="EMBL" id="CAH0536931.1"/>
    </source>
</evidence>
<dbReference type="InterPro" id="IPR005829">
    <property type="entry name" value="Sugar_transporter_CS"/>
</dbReference>
<evidence type="ECO:0000256" key="5">
    <source>
        <dbReference type="ARBA" id="ARBA00023136"/>
    </source>
</evidence>
<feature type="transmembrane region" description="Helical" evidence="6">
    <location>
        <begin position="210"/>
        <end position="233"/>
    </location>
</feature>
<comment type="subcellular location">
    <subcellularLocation>
        <location evidence="1">Membrane</location>
        <topology evidence="1">Multi-pass membrane protein</topology>
    </subcellularLocation>
</comment>
<dbReference type="PANTHER" id="PTHR23502">
    <property type="entry name" value="MAJOR FACILITATOR SUPERFAMILY"/>
    <property type="match status" value="1"/>
</dbReference>
<feature type="transmembrane region" description="Helical" evidence="6">
    <location>
        <begin position="278"/>
        <end position="296"/>
    </location>
</feature>
<feature type="transmembrane region" description="Helical" evidence="6">
    <location>
        <begin position="99"/>
        <end position="120"/>
    </location>
</feature>
<evidence type="ECO:0000256" key="4">
    <source>
        <dbReference type="ARBA" id="ARBA00022989"/>
    </source>
</evidence>
<keyword evidence="5 6" id="KW-0472">Membrane</keyword>
<feature type="transmembrane region" description="Helical" evidence="6">
    <location>
        <begin position="47"/>
        <end position="69"/>
    </location>
</feature>
<keyword evidence="2" id="KW-0813">Transport</keyword>
<dbReference type="InterPro" id="IPR036259">
    <property type="entry name" value="MFS_trans_sf"/>
</dbReference>
<dbReference type="PANTHER" id="PTHR23502:SF132">
    <property type="entry name" value="POLYAMINE TRANSPORTER 2-RELATED"/>
    <property type="match status" value="1"/>
</dbReference>
<dbReference type="InterPro" id="IPR020846">
    <property type="entry name" value="MFS_dom"/>
</dbReference>
<dbReference type="RefSeq" id="WP_237360198.1">
    <property type="nucleotide sequence ID" value="NZ_CAKLDM010000001.1"/>
</dbReference>
<feature type="transmembrane region" description="Helical" evidence="6">
    <location>
        <begin position="368"/>
        <end position="385"/>
    </location>
</feature>
<evidence type="ECO:0000313" key="9">
    <source>
        <dbReference type="Proteomes" id="UP000838748"/>
    </source>
</evidence>
<dbReference type="PROSITE" id="PS50850">
    <property type="entry name" value="MFS"/>
    <property type="match status" value="1"/>
</dbReference>
<reference evidence="8" key="1">
    <citation type="submission" date="2021-11" db="EMBL/GenBank/DDBJ databases">
        <authorList>
            <person name="Rodrigo-Torres L."/>
            <person name="Arahal R. D."/>
            <person name="Lucena T."/>
        </authorList>
    </citation>
    <scope>NUCLEOTIDE SEQUENCE</scope>
    <source>
        <strain evidence="8">CECT 7928</strain>
    </source>
</reference>
<dbReference type="InterPro" id="IPR011701">
    <property type="entry name" value="MFS"/>
</dbReference>
<dbReference type="Pfam" id="PF07690">
    <property type="entry name" value="MFS_1"/>
    <property type="match status" value="1"/>
</dbReference>
<accession>A0ABM9A1L1</accession>
<dbReference type="PROSITE" id="PS00216">
    <property type="entry name" value="SUGAR_TRANSPORT_1"/>
    <property type="match status" value="1"/>
</dbReference>
<organism evidence="8 9">
    <name type="scientific">Vibrio marisflavi CECT 7928</name>
    <dbReference type="NCBI Taxonomy" id="634439"/>
    <lineage>
        <taxon>Bacteria</taxon>
        <taxon>Pseudomonadati</taxon>
        <taxon>Pseudomonadota</taxon>
        <taxon>Gammaproteobacteria</taxon>
        <taxon>Vibrionales</taxon>
        <taxon>Vibrionaceae</taxon>
        <taxon>Vibrio</taxon>
    </lineage>
</organism>
<gene>
    <name evidence="8" type="primary">bcr_1</name>
    <name evidence="8" type="ORF">VMF7928_00821</name>
</gene>
<keyword evidence="9" id="KW-1185">Reference proteome</keyword>
<evidence type="ECO:0000256" key="1">
    <source>
        <dbReference type="ARBA" id="ARBA00004141"/>
    </source>
</evidence>
<feature type="transmembrane region" description="Helical" evidence="6">
    <location>
        <begin position="245"/>
        <end position="266"/>
    </location>
</feature>
<name>A0ABM9A1L1_9VIBR</name>
<dbReference type="EMBL" id="CAKLDM010000001">
    <property type="protein sequence ID" value="CAH0536931.1"/>
    <property type="molecule type" value="Genomic_DNA"/>
</dbReference>
<feature type="transmembrane region" description="Helical" evidence="6">
    <location>
        <begin position="335"/>
        <end position="356"/>
    </location>
</feature>
<feature type="transmembrane region" description="Helical" evidence="6">
    <location>
        <begin position="76"/>
        <end position="93"/>
    </location>
</feature>
<comment type="caution">
    <text evidence="8">The sequence shown here is derived from an EMBL/GenBank/DDBJ whole genome shotgun (WGS) entry which is preliminary data.</text>
</comment>
<evidence type="ECO:0000256" key="6">
    <source>
        <dbReference type="SAM" id="Phobius"/>
    </source>
</evidence>
<evidence type="ECO:0000256" key="3">
    <source>
        <dbReference type="ARBA" id="ARBA00022692"/>
    </source>
</evidence>
<dbReference type="Gene3D" id="1.20.1720.10">
    <property type="entry name" value="Multidrug resistance protein D"/>
    <property type="match status" value="1"/>
</dbReference>
<protein>
    <submittedName>
        <fullName evidence="8">Bicyclomycin resistance protein</fullName>
    </submittedName>
</protein>
<evidence type="ECO:0000256" key="2">
    <source>
        <dbReference type="ARBA" id="ARBA00022448"/>
    </source>
</evidence>
<dbReference type="SUPFAM" id="SSF103473">
    <property type="entry name" value="MFS general substrate transporter"/>
    <property type="match status" value="1"/>
</dbReference>
<feature type="transmembrane region" description="Helical" evidence="6">
    <location>
        <begin position="160"/>
        <end position="180"/>
    </location>
</feature>
<feature type="transmembrane region" description="Helical" evidence="6">
    <location>
        <begin position="7"/>
        <end position="27"/>
    </location>
</feature>
<feature type="transmembrane region" description="Helical" evidence="6">
    <location>
        <begin position="132"/>
        <end position="154"/>
    </location>
</feature>
<proteinExistence type="predicted"/>
<feature type="domain" description="Major facilitator superfamily (MFS) profile" evidence="7">
    <location>
        <begin position="5"/>
        <end position="387"/>
    </location>
</feature>